<name>A0A222VQF3_9PSEU</name>
<organism evidence="1 2">
    <name type="scientific">Prauserella marina</name>
    <dbReference type="NCBI Taxonomy" id="530584"/>
    <lineage>
        <taxon>Bacteria</taxon>
        <taxon>Bacillati</taxon>
        <taxon>Actinomycetota</taxon>
        <taxon>Actinomycetes</taxon>
        <taxon>Pseudonocardiales</taxon>
        <taxon>Pseudonocardiaceae</taxon>
        <taxon>Prauserella</taxon>
    </lineage>
</organism>
<accession>A0A222VQF3</accession>
<dbReference type="InterPro" id="IPR045441">
    <property type="entry name" value="DUF6506"/>
</dbReference>
<dbReference type="Proteomes" id="UP000199494">
    <property type="component" value="Unassembled WGS sequence"/>
</dbReference>
<proteinExistence type="predicted"/>
<evidence type="ECO:0000313" key="1">
    <source>
        <dbReference type="EMBL" id="SDC99345.1"/>
    </source>
</evidence>
<sequence>MITWAFIYGHPGTDPRRDRTVIEREGARTILVPVADESRAADVAVDLIEQDGIELLELCGGFSTPDAARVIEAVDGRVAVGHVAYAMESLDQAAAYKAKFSATE</sequence>
<dbReference type="STRING" id="530584.SAMN05421630_10585"/>
<dbReference type="AlphaFoldDB" id="A0A222VQF3"/>
<protein>
    <submittedName>
        <fullName evidence="1">Uncharacterized protein</fullName>
    </submittedName>
</protein>
<dbReference type="Pfam" id="PF20116">
    <property type="entry name" value="DUF6506"/>
    <property type="match status" value="1"/>
</dbReference>
<evidence type="ECO:0000313" key="2">
    <source>
        <dbReference type="Proteomes" id="UP000199494"/>
    </source>
</evidence>
<dbReference type="OrthoDB" id="8595161at2"/>
<keyword evidence="2" id="KW-1185">Reference proteome</keyword>
<reference evidence="1 2" key="1">
    <citation type="submission" date="2016-10" db="EMBL/GenBank/DDBJ databases">
        <authorList>
            <person name="de Groot N.N."/>
        </authorList>
    </citation>
    <scope>NUCLEOTIDE SEQUENCE [LARGE SCALE GENOMIC DNA]</scope>
    <source>
        <strain evidence="1 2">CGMCC 4.5506</strain>
    </source>
</reference>
<gene>
    <name evidence="1" type="ORF">SAMN05421630_10585</name>
</gene>
<dbReference type="RefSeq" id="WP_091804247.1">
    <property type="nucleotide sequence ID" value="NZ_CP016353.1"/>
</dbReference>
<dbReference type="KEGG" id="pmad:BAY61_15200"/>
<dbReference type="EMBL" id="FMZE01000005">
    <property type="protein sequence ID" value="SDC99345.1"/>
    <property type="molecule type" value="Genomic_DNA"/>
</dbReference>